<reference evidence="2 3" key="1">
    <citation type="journal article" date="2024" name="bioRxiv">
        <title>A reference genome for Trichogramma kaykai: A tiny desert-dwelling parasitoid wasp with competing sex-ratio distorters.</title>
        <authorList>
            <person name="Culotta J."/>
            <person name="Lindsey A.R."/>
        </authorList>
    </citation>
    <scope>NUCLEOTIDE SEQUENCE [LARGE SCALE GENOMIC DNA]</scope>
    <source>
        <strain evidence="2 3">KSX58</strain>
    </source>
</reference>
<feature type="compositionally biased region" description="Low complexity" evidence="1">
    <location>
        <begin position="386"/>
        <end position="395"/>
    </location>
</feature>
<protein>
    <submittedName>
        <fullName evidence="2">Uncharacterized protein</fullName>
    </submittedName>
</protein>
<dbReference type="EMBL" id="JBJJXI010000102">
    <property type="protein sequence ID" value="KAL3392731.1"/>
    <property type="molecule type" value="Genomic_DNA"/>
</dbReference>
<feature type="compositionally biased region" description="Low complexity" evidence="1">
    <location>
        <begin position="508"/>
        <end position="522"/>
    </location>
</feature>
<evidence type="ECO:0000313" key="3">
    <source>
        <dbReference type="Proteomes" id="UP001627154"/>
    </source>
</evidence>
<comment type="caution">
    <text evidence="2">The sequence shown here is derived from an EMBL/GenBank/DDBJ whole genome shotgun (WGS) entry which is preliminary data.</text>
</comment>
<organism evidence="2 3">
    <name type="scientific">Trichogramma kaykai</name>
    <dbReference type="NCBI Taxonomy" id="54128"/>
    <lineage>
        <taxon>Eukaryota</taxon>
        <taxon>Metazoa</taxon>
        <taxon>Ecdysozoa</taxon>
        <taxon>Arthropoda</taxon>
        <taxon>Hexapoda</taxon>
        <taxon>Insecta</taxon>
        <taxon>Pterygota</taxon>
        <taxon>Neoptera</taxon>
        <taxon>Endopterygota</taxon>
        <taxon>Hymenoptera</taxon>
        <taxon>Apocrita</taxon>
        <taxon>Proctotrupomorpha</taxon>
        <taxon>Chalcidoidea</taxon>
        <taxon>Trichogrammatidae</taxon>
        <taxon>Trichogramma</taxon>
    </lineage>
</organism>
<sequence length="688" mass="74058">MASIDNDVDFNYNNEFVIIYEPFSESLVCELCSAPERNHVMRGGIRCGVFTGESRKSQLTKHLKLKHKIAADKIRAGCKVCGGEVVNSIISSQNDRATAAETAGTNHGAALSESARNRSRGEDGPEEDSPGPTILRTRRAARQRLPSMSDTDDDSSNTSVHEQQQLHQLAPHDTSVSPDVQRHQHVATRTQTAAATTPDSGSVTPPQTTPLSSRVTKANTSHSPESPRRTLRPRAAATQQPRLQTTSRARHATSVPAESQGSQRQQLLPGRTLRSSTQESTEGRRSTTSTATQRAAPTTSRQQRSTSPTALARRSGGTRSNANSSASASTSRKSGSSPPAVRTTRAERLRLEKRARESTTSTRATPPPSRSSTSGQKRRTQDNAPQRRSSSQQQQAGPSRIRSPATTYAEATRGQTLSRASVSGEDIVISRASPTVTATGSMAATTSIAATLTTTTTTVSVCSGSIASAVSSPIISMACQRPEEVQVQLLSQTPVLSAVEQTPPISGVTSTPAVAEVATTPASPSPITPSDEATAEEDWRVVGRSRRRSSAPTPPGAEQERRTTAASEITYSPRHPSIDLKNSSDLNGIWKAGLLRKNDLSKKTKKSIVKFIKDRKGLQEFTATHSCLISATLALGALLTYKDENNHYTFQRSDAIRKKLGNKKKLNNEEASFLLRQLKINVTTCFLR</sequence>
<feature type="compositionally biased region" description="Polar residues" evidence="1">
    <location>
        <begin position="256"/>
        <end position="266"/>
    </location>
</feature>
<feature type="compositionally biased region" description="Polar residues" evidence="1">
    <location>
        <begin position="198"/>
        <end position="224"/>
    </location>
</feature>
<feature type="compositionally biased region" description="Low complexity" evidence="1">
    <location>
        <begin position="358"/>
        <end position="374"/>
    </location>
</feature>
<keyword evidence="3" id="KW-1185">Reference proteome</keyword>
<proteinExistence type="predicted"/>
<accession>A0ABD2WI05</accession>
<gene>
    <name evidence="2" type="ORF">TKK_012777</name>
</gene>
<feature type="region of interest" description="Disordered" evidence="1">
    <location>
        <begin position="503"/>
        <end position="576"/>
    </location>
</feature>
<dbReference type="AlphaFoldDB" id="A0ABD2WI05"/>
<feature type="compositionally biased region" description="Low complexity" evidence="1">
    <location>
        <begin position="187"/>
        <end position="197"/>
    </location>
</feature>
<feature type="compositionally biased region" description="Basic and acidic residues" evidence="1">
    <location>
        <begin position="344"/>
        <end position="357"/>
    </location>
</feature>
<dbReference type="Proteomes" id="UP001627154">
    <property type="component" value="Unassembled WGS sequence"/>
</dbReference>
<evidence type="ECO:0000313" key="2">
    <source>
        <dbReference type="EMBL" id="KAL3392731.1"/>
    </source>
</evidence>
<feature type="region of interest" description="Disordered" evidence="1">
    <location>
        <begin position="97"/>
        <end position="419"/>
    </location>
</feature>
<feature type="compositionally biased region" description="Low complexity" evidence="1">
    <location>
        <begin position="274"/>
        <end position="337"/>
    </location>
</feature>
<evidence type="ECO:0000256" key="1">
    <source>
        <dbReference type="SAM" id="MobiDB-lite"/>
    </source>
</evidence>
<name>A0ABD2WI05_9HYME</name>